<keyword evidence="4" id="KW-0788">Thiol protease</keyword>
<evidence type="ECO:0000256" key="2">
    <source>
        <dbReference type="ARBA" id="ARBA00022670"/>
    </source>
</evidence>
<dbReference type="InterPro" id="IPR013201">
    <property type="entry name" value="Prot_inhib_I29"/>
</dbReference>
<keyword evidence="2" id="KW-0645">Protease</keyword>
<dbReference type="GO" id="GO:0008234">
    <property type="term" value="F:cysteine-type peptidase activity"/>
    <property type="evidence" value="ECO:0007669"/>
    <property type="project" value="UniProtKB-KW"/>
</dbReference>
<evidence type="ECO:0000256" key="6">
    <source>
        <dbReference type="ARBA" id="ARBA00023157"/>
    </source>
</evidence>
<dbReference type="InterPro" id="IPR013128">
    <property type="entry name" value="Peptidase_C1A"/>
</dbReference>
<dbReference type="EMBL" id="CMVM020000083">
    <property type="status" value="NOT_ANNOTATED_CDS"/>
    <property type="molecule type" value="Genomic_DNA"/>
</dbReference>
<dbReference type="CDD" id="cd02248">
    <property type="entry name" value="Peptidase_C1A"/>
    <property type="match status" value="1"/>
</dbReference>
<dbReference type="PANTHER" id="PTHR12411">
    <property type="entry name" value="CYSTEINE PROTEASE FAMILY C1-RELATED"/>
    <property type="match status" value="1"/>
</dbReference>
<dbReference type="PRINTS" id="PR00705">
    <property type="entry name" value="PAPAIN"/>
</dbReference>
<dbReference type="PROSITE" id="PS00139">
    <property type="entry name" value="THIOL_PROTEASE_CYS"/>
    <property type="match status" value="1"/>
</dbReference>
<dbReference type="EnsemblMetazoa" id="OVOC3316.1">
    <property type="protein sequence ID" value="OVOC3316.1"/>
    <property type="gene ID" value="WBGene00240125"/>
</dbReference>
<keyword evidence="5" id="KW-0865">Zymogen</keyword>
<dbReference type="SUPFAM" id="SSF54001">
    <property type="entry name" value="Cysteine proteinases"/>
    <property type="match status" value="1"/>
</dbReference>
<dbReference type="InterPro" id="IPR039417">
    <property type="entry name" value="Peptidase_C1A_papain-like"/>
</dbReference>
<dbReference type="AlphaFoldDB" id="A0A8R1TRG3"/>
<dbReference type="InterPro" id="IPR025661">
    <property type="entry name" value="Pept_asp_AS"/>
</dbReference>
<dbReference type="Pfam" id="PF00112">
    <property type="entry name" value="Peptidase_C1"/>
    <property type="match status" value="1"/>
</dbReference>
<dbReference type="InterPro" id="IPR000668">
    <property type="entry name" value="Peptidase_C1A_C"/>
</dbReference>
<name>A0A8R1TRG3_ONCVO</name>
<evidence type="ECO:0000256" key="3">
    <source>
        <dbReference type="ARBA" id="ARBA00022801"/>
    </source>
</evidence>
<reference evidence="10" key="2">
    <citation type="submission" date="2022-06" db="UniProtKB">
        <authorList>
            <consortium name="EnsemblMetazoa"/>
        </authorList>
    </citation>
    <scope>IDENTIFICATION</scope>
</reference>
<protein>
    <recommendedName>
        <fullName evidence="7">Cathepsin L-like</fullName>
    </recommendedName>
</protein>
<dbReference type="Proteomes" id="UP000024404">
    <property type="component" value="Unassembled WGS sequence"/>
</dbReference>
<dbReference type="GO" id="GO:0006508">
    <property type="term" value="P:proteolysis"/>
    <property type="evidence" value="ECO:0007669"/>
    <property type="project" value="UniProtKB-KW"/>
</dbReference>
<organism evidence="10 11">
    <name type="scientific">Onchocerca volvulus</name>
    <dbReference type="NCBI Taxonomy" id="6282"/>
    <lineage>
        <taxon>Eukaryota</taxon>
        <taxon>Metazoa</taxon>
        <taxon>Ecdysozoa</taxon>
        <taxon>Nematoda</taxon>
        <taxon>Chromadorea</taxon>
        <taxon>Rhabditida</taxon>
        <taxon>Spirurina</taxon>
        <taxon>Spiruromorpha</taxon>
        <taxon>Filarioidea</taxon>
        <taxon>Onchocercidae</taxon>
        <taxon>Onchocerca</taxon>
    </lineage>
</organism>
<evidence type="ECO:0000256" key="7">
    <source>
        <dbReference type="ARBA" id="ARBA00069138"/>
    </source>
</evidence>
<accession>A0A8R1TRG3</accession>
<comment type="similarity">
    <text evidence="1">Belongs to the peptidase C1 family.</text>
</comment>
<evidence type="ECO:0000256" key="5">
    <source>
        <dbReference type="ARBA" id="ARBA00023145"/>
    </source>
</evidence>
<evidence type="ECO:0000259" key="9">
    <source>
        <dbReference type="SMART" id="SM00848"/>
    </source>
</evidence>
<evidence type="ECO:0000313" key="11">
    <source>
        <dbReference type="Proteomes" id="UP000024404"/>
    </source>
</evidence>
<dbReference type="FunFam" id="3.90.70.10:FF:000006">
    <property type="entry name" value="Cathepsin S"/>
    <property type="match status" value="1"/>
</dbReference>
<evidence type="ECO:0000256" key="4">
    <source>
        <dbReference type="ARBA" id="ARBA00022807"/>
    </source>
</evidence>
<keyword evidence="11" id="KW-1185">Reference proteome</keyword>
<proteinExistence type="inferred from homology"/>
<keyword evidence="6" id="KW-1015">Disulfide bond</keyword>
<dbReference type="InterPro" id="IPR000169">
    <property type="entry name" value="Pept_cys_AS"/>
</dbReference>
<evidence type="ECO:0000259" key="8">
    <source>
        <dbReference type="SMART" id="SM00645"/>
    </source>
</evidence>
<feature type="domain" description="Cathepsin propeptide inhibitor" evidence="9">
    <location>
        <begin position="104"/>
        <end position="163"/>
    </location>
</feature>
<feature type="domain" description="Peptidase C1A papain C-terminal" evidence="8">
    <location>
        <begin position="199"/>
        <end position="412"/>
    </location>
</feature>
<evidence type="ECO:0000313" key="10">
    <source>
        <dbReference type="EnsemblMetazoa" id="OVOC3316.1"/>
    </source>
</evidence>
<dbReference type="InterPro" id="IPR038765">
    <property type="entry name" value="Papain-like_cys_pep_sf"/>
</dbReference>
<dbReference type="PROSITE" id="PS00640">
    <property type="entry name" value="THIOL_PROTEASE_ASN"/>
    <property type="match status" value="1"/>
</dbReference>
<dbReference type="SMART" id="SM00645">
    <property type="entry name" value="Pept_C1"/>
    <property type="match status" value="1"/>
</dbReference>
<sequence length="412" mass="46699">MMVLQCFENANAVMFRVVVLLTVFAFLVNFVLALSGEIQQLREIIRTFDKDYKQGNMTRLASDFKNALKEYGDGFRKSTAVQSFLKKMEDDGEVQAMEKLETEWKDYVTALGKHYDQEENSLRMALFEGNELLTEDTNKKFKQGLVTYTTALNEFADLTDEEFEMRNGLRIPNETSVQGRRRRRQTSGQMYRYDRNERLPESFDWRKRGVVTPVKNQGKCGSCYAFATAGALEGYYGKKRRRIVDLSPQNIVDCTNNRGNFGCNGGFMTLSLAYTKSYGIAPESKYPYVETVQSCKLQEGTALIKNSDYLNIPKGDELGLKSAVVKYGPVVVGISASKRAFRFYKNGVFSLDSCGKPDHAVLVVGYGTHKKHGDYWIVKNSWGTEWGKHGYVYMARNKGNMCDIASMASVPI</sequence>
<dbReference type="SMART" id="SM00848">
    <property type="entry name" value="Inhibitor_I29"/>
    <property type="match status" value="1"/>
</dbReference>
<keyword evidence="3" id="KW-0378">Hydrolase</keyword>
<dbReference type="Gene3D" id="3.90.70.10">
    <property type="entry name" value="Cysteine proteinases"/>
    <property type="match status" value="1"/>
</dbReference>
<reference evidence="11" key="1">
    <citation type="submission" date="2013-10" db="EMBL/GenBank/DDBJ databases">
        <title>Genome sequencing of Onchocerca volvulus.</title>
        <authorList>
            <person name="Cotton J."/>
            <person name="Tsai J."/>
            <person name="Stanley E."/>
            <person name="Tracey A."/>
            <person name="Holroyd N."/>
            <person name="Lustigman S."/>
            <person name="Berriman M."/>
        </authorList>
    </citation>
    <scope>NUCLEOTIDE SEQUENCE</scope>
</reference>
<evidence type="ECO:0000256" key="1">
    <source>
        <dbReference type="ARBA" id="ARBA00008455"/>
    </source>
</evidence>
<dbReference type="Pfam" id="PF08246">
    <property type="entry name" value="Inhibitor_I29"/>
    <property type="match status" value="1"/>
</dbReference>